<dbReference type="AlphaFoldDB" id="A0A6J7G5V4"/>
<reference evidence="2" key="1">
    <citation type="submission" date="2020-05" db="EMBL/GenBank/DDBJ databases">
        <authorList>
            <person name="Chiriac C."/>
            <person name="Salcher M."/>
            <person name="Ghai R."/>
            <person name="Kavagutti S V."/>
        </authorList>
    </citation>
    <scope>NUCLEOTIDE SEQUENCE</scope>
</reference>
<accession>A0A6J7G5V4</accession>
<feature type="transmembrane region" description="Helical" evidence="1">
    <location>
        <begin position="113"/>
        <end position="136"/>
    </location>
</feature>
<evidence type="ECO:0000313" key="2">
    <source>
        <dbReference type="EMBL" id="CAB4900050.1"/>
    </source>
</evidence>
<protein>
    <submittedName>
        <fullName evidence="2">Unannotated protein</fullName>
    </submittedName>
</protein>
<proteinExistence type="predicted"/>
<keyword evidence="1" id="KW-0472">Membrane</keyword>
<dbReference type="EMBL" id="CAFBMK010000017">
    <property type="protein sequence ID" value="CAB4900050.1"/>
    <property type="molecule type" value="Genomic_DNA"/>
</dbReference>
<organism evidence="2">
    <name type="scientific">freshwater metagenome</name>
    <dbReference type="NCBI Taxonomy" id="449393"/>
    <lineage>
        <taxon>unclassified sequences</taxon>
        <taxon>metagenomes</taxon>
        <taxon>ecological metagenomes</taxon>
    </lineage>
</organism>
<feature type="transmembrane region" description="Helical" evidence="1">
    <location>
        <begin position="54"/>
        <end position="76"/>
    </location>
</feature>
<sequence>MSSPTTRSPSAPRKIAGALILTLMLAGGLFMWAGNPYLWIRVTASRADSQNLTMGQAAFVIFAIALTGFVMVKVLAVLNGWYAKVMGGSDEVTVRMPWNQSMRDGRTTGRTTSAIDIVMVGSVSIALVVATIWFFFFATYG</sequence>
<feature type="transmembrane region" description="Helical" evidence="1">
    <location>
        <begin position="15"/>
        <end position="34"/>
    </location>
</feature>
<evidence type="ECO:0000256" key="1">
    <source>
        <dbReference type="SAM" id="Phobius"/>
    </source>
</evidence>
<name>A0A6J7G5V4_9ZZZZ</name>
<keyword evidence="1" id="KW-1133">Transmembrane helix</keyword>
<gene>
    <name evidence="2" type="ORF">UFOPK3564_00516</name>
</gene>
<keyword evidence="1" id="KW-0812">Transmembrane</keyword>